<keyword evidence="2" id="KW-0732">Signal</keyword>
<feature type="signal peptide" evidence="2">
    <location>
        <begin position="1"/>
        <end position="26"/>
    </location>
</feature>
<evidence type="ECO:0000313" key="4">
    <source>
        <dbReference type="Proteomes" id="UP000305948"/>
    </source>
</evidence>
<sequence length="318" mass="34780">MSIQSSISSVSLAAGLLLLADVRTIAYHTTIQGTSSFLDIFFLAPGIHQQQHAPEVSRGEYPATGAMTTGYVFRTENEATVYYLQRVGKTGHLVTIEVLPSAPNSAPSSRDTLVRMLRMAGVAFTVAVILRLYHLRDWWAVGCMTALMTARLLNVIVIKRRSKLGWKGAAEPGVQGDLLVLLSQDRWLRMQGLVDDLKTVTSGSWLREESTAESFLVTIGTLLVYASPAVAMNASPVGGSLILCVILVSLALLGLCNALADTQKMFGRTLRTVGEPKKYRRRLDLVEELVKVHGRDDWAIGMGMVTVADREKMQKATM</sequence>
<keyword evidence="4" id="KW-1185">Reference proteome</keyword>
<reference evidence="3 4" key="1">
    <citation type="journal article" date="2019" name="Nat. Ecol. Evol.">
        <title>Megaphylogeny resolves global patterns of mushroom evolution.</title>
        <authorList>
            <person name="Varga T."/>
            <person name="Krizsan K."/>
            <person name="Foldi C."/>
            <person name="Dima B."/>
            <person name="Sanchez-Garcia M."/>
            <person name="Sanchez-Ramirez S."/>
            <person name="Szollosi G.J."/>
            <person name="Szarkandi J.G."/>
            <person name="Papp V."/>
            <person name="Albert L."/>
            <person name="Andreopoulos W."/>
            <person name="Angelini C."/>
            <person name="Antonin V."/>
            <person name="Barry K.W."/>
            <person name="Bougher N.L."/>
            <person name="Buchanan P."/>
            <person name="Buyck B."/>
            <person name="Bense V."/>
            <person name="Catcheside P."/>
            <person name="Chovatia M."/>
            <person name="Cooper J."/>
            <person name="Damon W."/>
            <person name="Desjardin D."/>
            <person name="Finy P."/>
            <person name="Geml J."/>
            <person name="Haridas S."/>
            <person name="Hughes K."/>
            <person name="Justo A."/>
            <person name="Karasinski D."/>
            <person name="Kautmanova I."/>
            <person name="Kiss B."/>
            <person name="Kocsube S."/>
            <person name="Kotiranta H."/>
            <person name="LaButti K.M."/>
            <person name="Lechner B.E."/>
            <person name="Liimatainen K."/>
            <person name="Lipzen A."/>
            <person name="Lukacs Z."/>
            <person name="Mihaltcheva S."/>
            <person name="Morgado L.N."/>
            <person name="Niskanen T."/>
            <person name="Noordeloos M.E."/>
            <person name="Ohm R.A."/>
            <person name="Ortiz-Santana B."/>
            <person name="Ovrebo C."/>
            <person name="Racz N."/>
            <person name="Riley R."/>
            <person name="Savchenko A."/>
            <person name="Shiryaev A."/>
            <person name="Soop K."/>
            <person name="Spirin V."/>
            <person name="Szebenyi C."/>
            <person name="Tomsovsky M."/>
            <person name="Tulloss R.E."/>
            <person name="Uehling J."/>
            <person name="Grigoriev I.V."/>
            <person name="Vagvolgyi C."/>
            <person name="Papp T."/>
            <person name="Martin F.M."/>
            <person name="Miettinen O."/>
            <person name="Hibbett D.S."/>
            <person name="Nagy L.G."/>
        </authorList>
    </citation>
    <scope>NUCLEOTIDE SEQUENCE [LARGE SCALE GENOMIC DNA]</scope>
    <source>
        <strain evidence="3 4">OMC1185</strain>
    </source>
</reference>
<evidence type="ECO:0000256" key="1">
    <source>
        <dbReference type="SAM" id="Phobius"/>
    </source>
</evidence>
<feature type="transmembrane region" description="Helical" evidence="1">
    <location>
        <begin position="139"/>
        <end position="158"/>
    </location>
</feature>
<keyword evidence="1" id="KW-0812">Transmembrane</keyword>
<dbReference type="Proteomes" id="UP000305948">
    <property type="component" value="Unassembled WGS sequence"/>
</dbReference>
<evidence type="ECO:0000313" key="3">
    <source>
        <dbReference type="EMBL" id="TFK48239.1"/>
    </source>
</evidence>
<accession>A0A5C3MRW7</accession>
<gene>
    <name evidence="3" type="ORF">OE88DRAFT_1664709</name>
</gene>
<feature type="transmembrane region" description="Helical" evidence="1">
    <location>
        <begin position="240"/>
        <end position="260"/>
    </location>
</feature>
<name>A0A5C3MRW7_9AGAM</name>
<evidence type="ECO:0000256" key="2">
    <source>
        <dbReference type="SAM" id="SignalP"/>
    </source>
</evidence>
<feature type="transmembrane region" description="Helical" evidence="1">
    <location>
        <begin position="116"/>
        <end position="133"/>
    </location>
</feature>
<dbReference type="EMBL" id="ML213520">
    <property type="protein sequence ID" value="TFK48239.1"/>
    <property type="molecule type" value="Genomic_DNA"/>
</dbReference>
<dbReference type="OrthoDB" id="2956246at2759"/>
<keyword evidence="1" id="KW-0472">Membrane</keyword>
<dbReference type="AlphaFoldDB" id="A0A5C3MRW7"/>
<feature type="chain" id="PRO_5022995869" evidence="2">
    <location>
        <begin position="27"/>
        <end position="318"/>
    </location>
</feature>
<protein>
    <submittedName>
        <fullName evidence="3">Uncharacterized protein</fullName>
    </submittedName>
</protein>
<keyword evidence="1" id="KW-1133">Transmembrane helix</keyword>
<feature type="transmembrane region" description="Helical" evidence="1">
    <location>
        <begin position="215"/>
        <end position="234"/>
    </location>
</feature>
<organism evidence="3 4">
    <name type="scientific">Heliocybe sulcata</name>
    <dbReference type="NCBI Taxonomy" id="5364"/>
    <lineage>
        <taxon>Eukaryota</taxon>
        <taxon>Fungi</taxon>
        <taxon>Dikarya</taxon>
        <taxon>Basidiomycota</taxon>
        <taxon>Agaricomycotina</taxon>
        <taxon>Agaricomycetes</taxon>
        <taxon>Gloeophyllales</taxon>
        <taxon>Gloeophyllaceae</taxon>
        <taxon>Heliocybe</taxon>
    </lineage>
</organism>
<proteinExistence type="predicted"/>
<dbReference type="STRING" id="5364.A0A5C3MRW7"/>